<protein>
    <recommendedName>
        <fullName evidence="6">Large ribosomal subunit protein mL43</fullName>
    </recommendedName>
</protein>
<dbReference type="InterPro" id="IPR007741">
    <property type="entry name" value="Ribosomal_mL43/mS25/NADH_DH"/>
</dbReference>
<feature type="domain" description="Ribosomal protein/NADH dehydrogenase" evidence="8">
    <location>
        <begin position="2"/>
        <end position="68"/>
    </location>
</feature>
<dbReference type="AlphaFoldDB" id="A0A2G8KWN0"/>
<gene>
    <name evidence="9" type="ORF">BSL78_10725</name>
</gene>
<dbReference type="GO" id="GO:0003735">
    <property type="term" value="F:structural constituent of ribosome"/>
    <property type="evidence" value="ECO:0007669"/>
    <property type="project" value="InterPro"/>
</dbReference>
<dbReference type="Proteomes" id="UP000230750">
    <property type="component" value="Unassembled WGS sequence"/>
</dbReference>
<evidence type="ECO:0000313" key="9">
    <source>
        <dbReference type="EMBL" id="PIK52413.1"/>
    </source>
</evidence>
<dbReference type="PANTHER" id="PTHR21396:SF2">
    <property type="entry name" value="LARGE RIBOSOMAL SUBUNIT PROTEIN ML43"/>
    <property type="match status" value="1"/>
</dbReference>
<accession>A0A2G8KWN0</accession>
<dbReference type="Gene3D" id="3.40.30.10">
    <property type="entry name" value="Glutaredoxin"/>
    <property type="match status" value="1"/>
</dbReference>
<evidence type="ECO:0000259" key="8">
    <source>
        <dbReference type="SMART" id="SM00916"/>
    </source>
</evidence>
<proteinExistence type="inferred from homology"/>
<evidence type="ECO:0000256" key="7">
    <source>
        <dbReference type="SAM" id="Coils"/>
    </source>
</evidence>
<evidence type="ECO:0000256" key="3">
    <source>
        <dbReference type="ARBA" id="ARBA00022980"/>
    </source>
</evidence>
<evidence type="ECO:0000256" key="4">
    <source>
        <dbReference type="ARBA" id="ARBA00023128"/>
    </source>
</evidence>
<comment type="subcellular location">
    <subcellularLocation>
        <location evidence="1">Mitochondrion</location>
    </subcellularLocation>
</comment>
<feature type="coiled-coil region" evidence="7">
    <location>
        <begin position="119"/>
        <end position="149"/>
    </location>
</feature>
<evidence type="ECO:0000256" key="6">
    <source>
        <dbReference type="ARBA" id="ARBA00035188"/>
    </source>
</evidence>
<dbReference type="EMBL" id="MRZV01000330">
    <property type="protein sequence ID" value="PIK52413.1"/>
    <property type="molecule type" value="Genomic_DNA"/>
</dbReference>
<organism evidence="9 10">
    <name type="scientific">Stichopus japonicus</name>
    <name type="common">Sea cucumber</name>
    <dbReference type="NCBI Taxonomy" id="307972"/>
    <lineage>
        <taxon>Eukaryota</taxon>
        <taxon>Metazoa</taxon>
        <taxon>Echinodermata</taxon>
        <taxon>Eleutherozoa</taxon>
        <taxon>Echinozoa</taxon>
        <taxon>Holothuroidea</taxon>
        <taxon>Aspidochirotacea</taxon>
        <taxon>Aspidochirotida</taxon>
        <taxon>Stichopodidae</taxon>
        <taxon>Apostichopus</taxon>
    </lineage>
</organism>
<dbReference type="Pfam" id="PF05047">
    <property type="entry name" value="L51_S25_CI-B8"/>
    <property type="match status" value="1"/>
</dbReference>
<reference evidence="9 10" key="1">
    <citation type="journal article" date="2017" name="PLoS Biol.">
        <title>The sea cucumber genome provides insights into morphological evolution and visceral regeneration.</title>
        <authorList>
            <person name="Zhang X."/>
            <person name="Sun L."/>
            <person name="Yuan J."/>
            <person name="Sun Y."/>
            <person name="Gao Y."/>
            <person name="Zhang L."/>
            <person name="Li S."/>
            <person name="Dai H."/>
            <person name="Hamel J.F."/>
            <person name="Liu C."/>
            <person name="Yu Y."/>
            <person name="Liu S."/>
            <person name="Lin W."/>
            <person name="Guo K."/>
            <person name="Jin S."/>
            <person name="Xu P."/>
            <person name="Storey K.B."/>
            <person name="Huan P."/>
            <person name="Zhang T."/>
            <person name="Zhou Y."/>
            <person name="Zhang J."/>
            <person name="Lin C."/>
            <person name="Li X."/>
            <person name="Xing L."/>
            <person name="Huo D."/>
            <person name="Sun M."/>
            <person name="Wang L."/>
            <person name="Mercier A."/>
            <person name="Li F."/>
            <person name="Yang H."/>
            <person name="Xiang J."/>
        </authorList>
    </citation>
    <scope>NUCLEOTIDE SEQUENCE [LARGE SCALE GENOMIC DNA]</scope>
    <source>
        <strain evidence="9">Shaxun</strain>
        <tissue evidence="9">Muscle</tissue>
    </source>
</reference>
<comment type="caution">
    <text evidence="9">The sequence shown here is derived from an EMBL/GenBank/DDBJ whole genome shotgun (WGS) entry which is preliminary data.</text>
</comment>
<dbReference type="GO" id="GO:0005762">
    <property type="term" value="C:mitochondrial large ribosomal subunit"/>
    <property type="evidence" value="ECO:0007669"/>
    <property type="project" value="TreeGrafter"/>
</dbReference>
<dbReference type="STRING" id="307972.A0A2G8KWN0"/>
<keyword evidence="5" id="KW-0687">Ribonucleoprotein</keyword>
<evidence type="ECO:0000256" key="2">
    <source>
        <dbReference type="ARBA" id="ARBA00006073"/>
    </source>
</evidence>
<keyword evidence="3 9" id="KW-0689">Ribosomal protein</keyword>
<comment type="similarity">
    <text evidence="2">Belongs to the mitochondrion-specific ribosomal protein mL43 family.</text>
</comment>
<evidence type="ECO:0000313" key="10">
    <source>
        <dbReference type="Proteomes" id="UP000230750"/>
    </source>
</evidence>
<evidence type="ECO:0000256" key="5">
    <source>
        <dbReference type="ARBA" id="ARBA00023274"/>
    </source>
</evidence>
<dbReference type="SMART" id="SM00916">
    <property type="entry name" value="L51_S25_CI-B8"/>
    <property type="match status" value="1"/>
</dbReference>
<dbReference type="PANTHER" id="PTHR21396">
    <property type="entry name" value="39S RIBOSOMAL PROTEIN L43"/>
    <property type="match status" value="1"/>
</dbReference>
<dbReference type="InterPro" id="IPR036249">
    <property type="entry name" value="Thioredoxin-like_sf"/>
</dbReference>
<dbReference type="OrthoDB" id="88at2759"/>
<evidence type="ECO:0000256" key="1">
    <source>
        <dbReference type="ARBA" id="ARBA00004173"/>
    </source>
</evidence>
<sequence>MVRDYIEENLVEFAEKNPQIVLYVTPHSKYQSPKIVAEYLYGSISKVDVVKQEREEIAKAMELLRTQSGQEDLKTIRPWRTNNPSMQGIWHPFLHKPQEINLDTFPNDKPTKRAHYQRHEILQNMSQDLQEELKQLKVKSSQAKRKESENNV</sequence>
<dbReference type="GO" id="GO:0032543">
    <property type="term" value="P:mitochondrial translation"/>
    <property type="evidence" value="ECO:0007669"/>
    <property type="project" value="InterPro"/>
</dbReference>
<keyword evidence="10" id="KW-1185">Reference proteome</keyword>
<dbReference type="SUPFAM" id="SSF52833">
    <property type="entry name" value="Thioredoxin-like"/>
    <property type="match status" value="1"/>
</dbReference>
<dbReference type="InterPro" id="IPR039927">
    <property type="entry name" value="Ribosomal_mL43"/>
</dbReference>
<keyword evidence="4" id="KW-0496">Mitochondrion</keyword>
<name>A0A2G8KWN0_STIJA</name>
<keyword evidence="7" id="KW-0175">Coiled coil</keyword>